<keyword evidence="6 11" id="KW-0812">Transmembrane</keyword>
<comment type="caution">
    <text evidence="13">The sequence shown here is derived from an EMBL/GenBank/DDBJ whole genome shotgun (WGS) entry which is preliminary data.</text>
</comment>
<dbReference type="InterPro" id="IPR005254">
    <property type="entry name" value="Heme_biosyn_assoc_TPR_pro"/>
</dbReference>
<keyword evidence="10" id="KW-0175">Coiled coil</keyword>
<accession>A0A9D1WEY2</accession>
<evidence type="ECO:0000256" key="8">
    <source>
        <dbReference type="ARBA" id="ARBA00023136"/>
    </source>
</evidence>
<comment type="function">
    <text evidence="1">Involved in a late step of protoheme IX synthesis.</text>
</comment>
<dbReference type="EMBL" id="DXEV01000219">
    <property type="protein sequence ID" value="HIX57980.1"/>
    <property type="molecule type" value="Genomic_DNA"/>
</dbReference>
<protein>
    <recommendedName>
        <fullName evidence="12">HemY N-terminal domain-containing protein</fullName>
    </recommendedName>
</protein>
<evidence type="ECO:0000313" key="14">
    <source>
        <dbReference type="Proteomes" id="UP000886829"/>
    </source>
</evidence>
<dbReference type="Gene3D" id="1.25.40.10">
    <property type="entry name" value="Tetratricopeptide repeat domain"/>
    <property type="match status" value="1"/>
</dbReference>
<dbReference type="AlphaFoldDB" id="A0A9D1WEY2"/>
<dbReference type="GO" id="GO:0042168">
    <property type="term" value="P:heme metabolic process"/>
    <property type="evidence" value="ECO:0007669"/>
    <property type="project" value="InterPro"/>
</dbReference>
<feature type="coiled-coil region" evidence="10">
    <location>
        <begin position="332"/>
        <end position="359"/>
    </location>
</feature>
<gene>
    <name evidence="13" type="ORF">H9850_11000</name>
</gene>
<dbReference type="GO" id="GO:0006779">
    <property type="term" value="P:porphyrin-containing compound biosynthetic process"/>
    <property type="evidence" value="ECO:0007669"/>
    <property type="project" value="UniProtKB-KW"/>
</dbReference>
<feature type="transmembrane region" description="Helical" evidence="11">
    <location>
        <begin position="40"/>
        <end position="62"/>
    </location>
</feature>
<organism evidence="13 14">
    <name type="scientific">Candidatus Anaerobiospirillum pullistercoris</name>
    <dbReference type="NCBI Taxonomy" id="2838452"/>
    <lineage>
        <taxon>Bacteria</taxon>
        <taxon>Pseudomonadati</taxon>
        <taxon>Pseudomonadota</taxon>
        <taxon>Gammaproteobacteria</taxon>
        <taxon>Aeromonadales</taxon>
        <taxon>Succinivibrionaceae</taxon>
        <taxon>Anaerobiospirillum</taxon>
    </lineage>
</organism>
<evidence type="ECO:0000256" key="9">
    <source>
        <dbReference type="ARBA" id="ARBA00023244"/>
    </source>
</evidence>
<evidence type="ECO:0000256" key="5">
    <source>
        <dbReference type="ARBA" id="ARBA00022519"/>
    </source>
</evidence>
<dbReference type="Pfam" id="PF07219">
    <property type="entry name" value="HemY_N"/>
    <property type="match status" value="1"/>
</dbReference>
<name>A0A9D1WEY2_9GAMM</name>
<dbReference type="Proteomes" id="UP000886829">
    <property type="component" value="Unassembled WGS sequence"/>
</dbReference>
<keyword evidence="7 11" id="KW-1133">Transmembrane helix</keyword>
<proteinExistence type="predicted"/>
<dbReference type="InterPro" id="IPR011990">
    <property type="entry name" value="TPR-like_helical_dom_sf"/>
</dbReference>
<comment type="subcellular location">
    <subcellularLocation>
        <location evidence="2">Cell inner membrane</location>
        <topology evidence="2">Multi-pass membrane protein</topology>
    </subcellularLocation>
</comment>
<reference evidence="13" key="1">
    <citation type="journal article" date="2021" name="PeerJ">
        <title>Extensive microbial diversity within the chicken gut microbiome revealed by metagenomics and culture.</title>
        <authorList>
            <person name="Gilroy R."/>
            <person name="Ravi A."/>
            <person name="Getino M."/>
            <person name="Pursley I."/>
            <person name="Horton D.L."/>
            <person name="Alikhan N.F."/>
            <person name="Baker D."/>
            <person name="Gharbi K."/>
            <person name="Hall N."/>
            <person name="Watson M."/>
            <person name="Adriaenssens E.M."/>
            <person name="Foster-Nyarko E."/>
            <person name="Jarju S."/>
            <person name="Secka A."/>
            <person name="Antonio M."/>
            <person name="Oren A."/>
            <person name="Chaudhuri R.R."/>
            <person name="La Ragione R."/>
            <person name="Hildebrand F."/>
            <person name="Pallen M.J."/>
        </authorList>
    </citation>
    <scope>NUCLEOTIDE SEQUENCE</scope>
    <source>
        <strain evidence="13">USASDec5-558</strain>
    </source>
</reference>
<evidence type="ECO:0000256" key="10">
    <source>
        <dbReference type="SAM" id="Coils"/>
    </source>
</evidence>
<sequence>MIKILIAVALLCGAIFLGPRLADSQGFVHIATEGYIVETSLTTAIILAIVAFLVLHIIVNLINRSVKLPKRTSLWFRGRRVKKQQHLQNEAALAYEEAAYARGLSLLNKVGGKDKLSAPSLLIGAKCAFHVNDLDECRNYLDHAENCKDTSRIACKLLRAKLNLKLGNAAAALENLDTIQGSDGTDAGVTKLKYECYQSEQQLDKIKDLLPALKKLKLVDEEDADQIAQSYAFDAVRNAKEAAEVDNFIATLSKAEHRNAVIMAPVLTKLVELDQVEEASKLAIKLLQNDNEHQEALFNAIATWDKAAPKVLEELNRQASANAIGSQTNMPLLKAMANLELKENKLSEAKDHISQALNMERNNDLYILAADLNKRLKRDDEAVRFYDLAVKAKKAPDLPEID</sequence>
<evidence type="ECO:0000259" key="12">
    <source>
        <dbReference type="Pfam" id="PF07219"/>
    </source>
</evidence>
<keyword evidence="9" id="KW-0627">Porphyrin biosynthesis</keyword>
<reference evidence="13" key="2">
    <citation type="submission" date="2021-04" db="EMBL/GenBank/DDBJ databases">
        <authorList>
            <person name="Gilroy R."/>
        </authorList>
    </citation>
    <scope>NUCLEOTIDE SEQUENCE</scope>
    <source>
        <strain evidence="13">USASDec5-558</strain>
    </source>
</reference>
<dbReference type="GO" id="GO:0005886">
    <property type="term" value="C:plasma membrane"/>
    <property type="evidence" value="ECO:0007669"/>
    <property type="project" value="UniProtKB-SubCell"/>
</dbReference>
<dbReference type="NCBIfam" id="TIGR00540">
    <property type="entry name" value="TPR_hemY_coli"/>
    <property type="match status" value="1"/>
</dbReference>
<feature type="domain" description="HemY N-terminal" evidence="12">
    <location>
        <begin position="26"/>
        <end position="128"/>
    </location>
</feature>
<evidence type="ECO:0000256" key="1">
    <source>
        <dbReference type="ARBA" id="ARBA00002962"/>
    </source>
</evidence>
<dbReference type="InterPro" id="IPR010817">
    <property type="entry name" value="HemY_N"/>
</dbReference>
<evidence type="ECO:0000256" key="2">
    <source>
        <dbReference type="ARBA" id="ARBA00004429"/>
    </source>
</evidence>
<keyword evidence="4" id="KW-1003">Cell membrane</keyword>
<evidence type="ECO:0000256" key="4">
    <source>
        <dbReference type="ARBA" id="ARBA00022475"/>
    </source>
</evidence>
<evidence type="ECO:0000256" key="11">
    <source>
        <dbReference type="SAM" id="Phobius"/>
    </source>
</evidence>
<evidence type="ECO:0000256" key="3">
    <source>
        <dbReference type="ARBA" id="ARBA00004744"/>
    </source>
</evidence>
<dbReference type="SUPFAM" id="SSF48452">
    <property type="entry name" value="TPR-like"/>
    <property type="match status" value="1"/>
</dbReference>
<evidence type="ECO:0000256" key="6">
    <source>
        <dbReference type="ARBA" id="ARBA00022692"/>
    </source>
</evidence>
<evidence type="ECO:0000313" key="13">
    <source>
        <dbReference type="EMBL" id="HIX57980.1"/>
    </source>
</evidence>
<evidence type="ECO:0000256" key="7">
    <source>
        <dbReference type="ARBA" id="ARBA00022989"/>
    </source>
</evidence>
<keyword evidence="5" id="KW-0997">Cell inner membrane</keyword>
<keyword evidence="8 11" id="KW-0472">Membrane</keyword>
<comment type="pathway">
    <text evidence="3">Porphyrin-containing compound metabolism; protoheme biosynthesis.</text>
</comment>